<proteinExistence type="predicted"/>
<evidence type="ECO:0000313" key="1">
    <source>
        <dbReference type="EMBL" id="GGA56691.1"/>
    </source>
</evidence>
<name>A0ABQ1H2M9_9BACL</name>
<gene>
    <name evidence="1" type="ORF">GCM10007416_32390</name>
</gene>
<organism evidence="1 2">
    <name type="scientific">Kroppenstedtia guangzhouensis</name>
    <dbReference type="NCBI Taxonomy" id="1274356"/>
    <lineage>
        <taxon>Bacteria</taxon>
        <taxon>Bacillati</taxon>
        <taxon>Bacillota</taxon>
        <taxon>Bacilli</taxon>
        <taxon>Bacillales</taxon>
        <taxon>Thermoactinomycetaceae</taxon>
        <taxon>Kroppenstedtia</taxon>
    </lineage>
</organism>
<sequence>MAERISDDEAKKFLAALLHEHGGSMVFRERSYTTAPWEPKFELEKVATGEYKITLIYKEETK</sequence>
<evidence type="ECO:0000313" key="2">
    <source>
        <dbReference type="Proteomes" id="UP000617979"/>
    </source>
</evidence>
<dbReference type="EMBL" id="BMEX01000021">
    <property type="protein sequence ID" value="GGA56691.1"/>
    <property type="molecule type" value="Genomic_DNA"/>
</dbReference>
<keyword evidence="2" id="KW-1185">Reference proteome</keyword>
<reference evidence="2" key="1">
    <citation type="journal article" date="2019" name="Int. J. Syst. Evol. Microbiol.">
        <title>The Global Catalogue of Microorganisms (GCM) 10K type strain sequencing project: providing services to taxonomists for standard genome sequencing and annotation.</title>
        <authorList>
            <consortium name="The Broad Institute Genomics Platform"/>
            <consortium name="The Broad Institute Genome Sequencing Center for Infectious Disease"/>
            <person name="Wu L."/>
            <person name="Ma J."/>
        </authorList>
    </citation>
    <scope>NUCLEOTIDE SEQUENCE [LARGE SCALE GENOMIC DNA]</scope>
    <source>
        <strain evidence="2">CGMCC 1.12404</strain>
    </source>
</reference>
<dbReference type="Proteomes" id="UP000617979">
    <property type="component" value="Unassembled WGS sequence"/>
</dbReference>
<dbReference type="RefSeq" id="WP_188433554.1">
    <property type="nucleotide sequence ID" value="NZ_BMEX01000021.1"/>
</dbReference>
<protein>
    <submittedName>
        <fullName evidence="1">Uncharacterized protein</fullName>
    </submittedName>
</protein>
<accession>A0ABQ1H2M9</accession>
<comment type="caution">
    <text evidence="1">The sequence shown here is derived from an EMBL/GenBank/DDBJ whole genome shotgun (WGS) entry which is preliminary data.</text>
</comment>